<dbReference type="Proteomes" id="UP000828236">
    <property type="component" value="Unassembled WGS sequence"/>
</dbReference>
<dbReference type="GO" id="GO:0005319">
    <property type="term" value="F:lipid transporter activity"/>
    <property type="evidence" value="ECO:0007669"/>
    <property type="project" value="TreeGrafter"/>
</dbReference>
<dbReference type="GO" id="GO:0008047">
    <property type="term" value="F:enzyme activator activity"/>
    <property type="evidence" value="ECO:0007669"/>
    <property type="project" value="InterPro"/>
</dbReference>
<evidence type="ECO:0000313" key="4">
    <source>
        <dbReference type="EMBL" id="KAH7644182.1"/>
    </source>
</evidence>
<keyword evidence="1 2" id="KW-0732">Signal</keyword>
<dbReference type="GO" id="GO:0009898">
    <property type="term" value="C:cytoplasmic side of plasma membrane"/>
    <property type="evidence" value="ECO:0007669"/>
    <property type="project" value="TreeGrafter"/>
</dbReference>
<dbReference type="Proteomes" id="UP000790347">
    <property type="component" value="Unassembled WGS sequence"/>
</dbReference>
<evidence type="ECO:0000259" key="3">
    <source>
        <dbReference type="Pfam" id="PF02221"/>
    </source>
</evidence>
<dbReference type="InterPro" id="IPR003172">
    <property type="entry name" value="ML_dom"/>
</dbReference>
<dbReference type="EMBL" id="SDOV01000002">
    <property type="protein sequence ID" value="KAH7644182.1"/>
    <property type="molecule type" value="Genomic_DNA"/>
</dbReference>
<dbReference type="EMBL" id="ASGP02000008">
    <property type="protein sequence ID" value="KAH9493950.1"/>
    <property type="molecule type" value="Genomic_DNA"/>
</dbReference>
<organism evidence="5 6">
    <name type="scientific">Dermatophagoides farinae</name>
    <name type="common">American house dust mite</name>
    <dbReference type="NCBI Taxonomy" id="6954"/>
    <lineage>
        <taxon>Eukaryota</taxon>
        <taxon>Metazoa</taxon>
        <taxon>Ecdysozoa</taxon>
        <taxon>Arthropoda</taxon>
        <taxon>Chelicerata</taxon>
        <taxon>Arachnida</taxon>
        <taxon>Acari</taxon>
        <taxon>Acariformes</taxon>
        <taxon>Sarcoptiformes</taxon>
        <taxon>Astigmata</taxon>
        <taxon>Psoroptidia</taxon>
        <taxon>Analgoidea</taxon>
        <taxon>Pyroglyphidae</taxon>
        <taxon>Dermatophagoidinae</taxon>
        <taxon>Dermatophagoides</taxon>
    </lineage>
</organism>
<reference evidence="4" key="3">
    <citation type="journal article" date="2021" name="World Allergy Organ. J.">
        <title>Chromosome-level assembly of Dermatophagoides farinae genome and transcriptome reveals two novel allergens Der f 37 and Der f 39.</title>
        <authorList>
            <person name="Chen J."/>
            <person name="Cai Z."/>
            <person name="Fan D."/>
            <person name="Hu J."/>
            <person name="Hou Y."/>
            <person name="He Y."/>
            <person name="Zhang Z."/>
            <person name="Zhao Z."/>
            <person name="Gao P."/>
            <person name="Hu W."/>
            <person name="Sun J."/>
            <person name="Li J."/>
            <person name="Ji K."/>
        </authorList>
    </citation>
    <scope>NUCLEOTIDE SEQUENCE</scope>
    <source>
        <strain evidence="4">JKM2019</strain>
    </source>
</reference>
<reference evidence="5" key="4">
    <citation type="journal article" date="2022" name="Res Sq">
        <title>Comparative Genomics Reveals Insights into the Divergent Evolution of Astigmatic Mites and Household Pest Adaptations.</title>
        <authorList>
            <person name="Xiong Q."/>
            <person name="Wan A.T.-Y."/>
            <person name="Liu X.-Y."/>
            <person name="Fung C.S.-H."/>
            <person name="Xiao X."/>
            <person name="Malainual N."/>
            <person name="Hou J."/>
            <person name="Wang L."/>
            <person name="Wang M."/>
            <person name="Yang K."/>
            <person name="Cui Y."/>
            <person name="Leung E."/>
            <person name="Nong W."/>
            <person name="Shin S.-K."/>
            <person name="Au S."/>
            <person name="Jeong K.Y."/>
            <person name="Chew F.T."/>
            <person name="Hui J."/>
            <person name="Leung T.F."/>
            <person name="Tungtrongchitr A."/>
            <person name="Zhong N."/>
            <person name="Liu Z."/>
            <person name="Tsui S."/>
        </authorList>
    </citation>
    <scope>NUCLEOTIDE SEQUENCE</scope>
    <source>
        <strain evidence="5">Derf</strain>
        <tissue evidence="5">Whole organism</tissue>
    </source>
</reference>
<name>A0A922HMV6_DERFA</name>
<evidence type="ECO:0000313" key="5">
    <source>
        <dbReference type="EMBL" id="KAH9493950.1"/>
    </source>
</evidence>
<evidence type="ECO:0000256" key="2">
    <source>
        <dbReference type="SAM" id="SignalP"/>
    </source>
</evidence>
<dbReference type="GO" id="GO:0006689">
    <property type="term" value="P:ganglioside catabolic process"/>
    <property type="evidence" value="ECO:0007669"/>
    <property type="project" value="InterPro"/>
</dbReference>
<evidence type="ECO:0000313" key="6">
    <source>
        <dbReference type="Proteomes" id="UP000790347"/>
    </source>
</evidence>
<dbReference type="InterPro" id="IPR028996">
    <property type="entry name" value="GM2-AP"/>
</dbReference>
<dbReference type="AlphaFoldDB" id="A0A922HMV6"/>
<sequence length="205" mass="23050">MISKILFALSFIITIVHGHLLIESNNPNDFRWSDCGGQIIRFNKLDFEPKPLVLSETKELYLTGDISINEDLPLDAEMTIVVNKTLNYDNDPYNITLPCIDGTFGSCTLKVCDSFKTWYNDLFCPFFQNIGRPCSCPIQAGRVTLNHGRVTVPFEQFKGFLAQMASGDYNAKFIINNPGHFGPGDNLLACLMLHARLVEKPNQQP</sequence>
<dbReference type="PANTHER" id="PTHR17357">
    <property type="entry name" value="GM2 GANGLIOSIDE ACTIVATOR PROTEIN"/>
    <property type="match status" value="1"/>
</dbReference>
<dbReference type="OrthoDB" id="6500577at2759"/>
<gene>
    <name evidence="5" type="primary">GM2A</name>
    <name evidence="5" type="ORF">DERF_014674</name>
    <name evidence="4" type="ORF">HUG17_6544</name>
</gene>
<keyword evidence="6" id="KW-1185">Reference proteome</keyword>
<comment type="caution">
    <text evidence="5">The sequence shown here is derived from an EMBL/GenBank/DDBJ whole genome shotgun (WGS) entry which is preliminary data.</text>
</comment>
<feature type="chain" id="PRO_5038324693" evidence="2">
    <location>
        <begin position="19"/>
        <end position="205"/>
    </location>
</feature>
<feature type="domain" description="MD-2-related lipid-recognition" evidence="3">
    <location>
        <begin position="30"/>
        <end position="152"/>
    </location>
</feature>
<protein>
    <submittedName>
        <fullName evidence="4 5">Ganglioside GM2 activator</fullName>
    </submittedName>
</protein>
<dbReference type="InterPro" id="IPR036846">
    <property type="entry name" value="GM2-AP_sf"/>
</dbReference>
<proteinExistence type="predicted"/>
<dbReference type="Gene3D" id="2.70.220.10">
    <property type="entry name" value="Ganglioside GM2 activator"/>
    <property type="match status" value="1"/>
</dbReference>
<dbReference type="SUPFAM" id="SSF63707">
    <property type="entry name" value="Ganglioside M2 (gm2) activator"/>
    <property type="match status" value="1"/>
</dbReference>
<reference evidence="5" key="1">
    <citation type="submission" date="2013-05" db="EMBL/GenBank/DDBJ databases">
        <authorList>
            <person name="Yim A.K.Y."/>
            <person name="Chan T.F."/>
            <person name="Ji K.M."/>
            <person name="Liu X.Y."/>
            <person name="Zhou J.W."/>
            <person name="Li R.Q."/>
            <person name="Yang K.Y."/>
            <person name="Li J."/>
            <person name="Li M."/>
            <person name="Law P.T.W."/>
            <person name="Wu Y.L."/>
            <person name="Cai Z.L."/>
            <person name="Qin H."/>
            <person name="Bao Y."/>
            <person name="Leung R.K.K."/>
            <person name="Ng P.K.S."/>
            <person name="Zou J."/>
            <person name="Zhong X.J."/>
            <person name="Ran P.X."/>
            <person name="Zhong N.S."/>
            <person name="Liu Z.G."/>
            <person name="Tsui S.K.W."/>
        </authorList>
    </citation>
    <scope>NUCLEOTIDE SEQUENCE</scope>
    <source>
        <strain evidence="5">Derf</strain>
        <tissue evidence="5">Whole organism</tissue>
    </source>
</reference>
<dbReference type="PANTHER" id="PTHR17357:SF0">
    <property type="entry name" value="GANGLIOSIDE GM2 ACTIVATOR"/>
    <property type="match status" value="1"/>
</dbReference>
<accession>A0A922HMV6</accession>
<reference evidence="4" key="2">
    <citation type="submission" date="2020-06" db="EMBL/GenBank/DDBJ databases">
        <authorList>
            <person name="Ji K."/>
            <person name="Li J."/>
        </authorList>
    </citation>
    <scope>NUCLEOTIDE SEQUENCE</scope>
    <source>
        <strain evidence="4">JKM2019</strain>
        <tissue evidence="4">Whole body</tissue>
    </source>
</reference>
<feature type="signal peptide" evidence="2">
    <location>
        <begin position="1"/>
        <end position="18"/>
    </location>
</feature>
<evidence type="ECO:0000256" key="1">
    <source>
        <dbReference type="ARBA" id="ARBA00022729"/>
    </source>
</evidence>
<dbReference type="Pfam" id="PF02221">
    <property type="entry name" value="E1_DerP2_DerF2"/>
    <property type="match status" value="1"/>
</dbReference>